<organism evidence="2 3">
    <name type="scientific">Corynebacterium sanguinis</name>
    <dbReference type="NCBI Taxonomy" id="2594913"/>
    <lineage>
        <taxon>Bacteria</taxon>
        <taxon>Bacillati</taxon>
        <taxon>Actinomycetota</taxon>
        <taxon>Actinomycetes</taxon>
        <taxon>Mycobacteriales</taxon>
        <taxon>Corynebacteriaceae</taxon>
        <taxon>Corynebacterium</taxon>
    </lineage>
</organism>
<dbReference type="Proteomes" id="UP000336646">
    <property type="component" value="Unassembled WGS sequence"/>
</dbReference>
<dbReference type="InterPro" id="IPR004360">
    <property type="entry name" value="Glyas_Fos-R_dOase_dom"/>
</dbReference>
<dbReference type="EMBL" id="RXIR01000007">
    <property type="protein sequence ID" value="TVS29081.1"/>
    <property type="molecule type" value="Genomic_DNA"/>
</dbReference>
<protein>
    <submittedName>
        <fullName evidence="2">VOC family protein</fullName>
    </submittedName>
</protein>
<dbReference type="AlphaFoldDB" id="A0A6C1TXL8"/>
<comment type="caution">
    <text evidence="2">The sequence shown here is derived from an EMBL/GenBank/DDBJ whole genome shotgun (WGS) entry which is preliminary data.</text>
</comment>
<dbReference type="InterPro" id="IPR029068">
    <property type="entry name" value="Glyas_Bleomycin-R_OHBP_Dase"/>
</dbReference>
<feature type="domain" description="Glyoxalase/fosfomycin resistance/dioxygenase" evidence="1">
    <location>
        <begin position="14"/>
        <end position="136"/>
    </location>
</feature>
<dbReference type="CDD" id="cd06588">
    <property type="entry name" value="PhnB_like"/>
    <property type="match status" value="1"/>
</dbReference>
<accession>A0A6C1TXL8</accession>
<dbReference type="Pfam" id="PF00903">
    <property type="entry name" value="Glyoxalase"/>
    <property type="match status" value="1"/>
</dbReference>
<dbReference type="PANTHER" id="PTHR33990:SF1">
    <property type="entry name" value="PROTEIN YJDN"/>
    <property type="match status" value="1"/>
</dbReference>
<reference evidence="2 3" key="1">
    <citation type="submission" date="2018-12" db="EMBL/GenBank/DDBJ databases">
        <title>Corynebacterium sanguinis sp. nov., a clinically-associated and environmental corynebacterium.</title>
        <authorList>
            <person name="Gonzales-Siles L."/>
            <person name="Jaen-Luchoro D."/>
            <person name="Cardew S."/>
            <person name="Inganas E."/>
            <person name="Ohlen M."/>
            <person name="Jensie-Markopolous S."/>
            <person name="Pinyeiro-Iglesias B."/>
            <person name="Molin K."/>
            <person name="Skovbjerg S."/>
            <person name="Svensson-Stadler L."/>
            <person name="Funke G."/>
            <person name="Moore E.R.B."/>
        </authorList>
    </citation>
    <scope>NUCLEOTIDE SEQUENCE [LARGE SCALE GENOMIC DNA]</scope>
    <source>
        <strain evidence="2 3">58734</strain>
    </source>
</reference>
<evidence type="ECO:0000313" key="3">
    <source>
        <dbReference type="Proteomes" id="UP000336646"/>
    </source>
</evidence>
<dbReference type="OrthoDB" id="9795306at2"/>
<evidence type="ECO:0000259" key="1">
    <source>
        <dbReference type="Pfam" id="PF00903"/>
    </source>
</evidence>
<proteinExistence type="predicted"/>
<dbReference type="InterPro" id="IPR028973">
    <property type="entry name" value="PhnB-like"/>
</dbReference>
<dbReference type="Gene3D" id="3.10.180.10">
    <property type="entry name" value="2,3-Dihydroxybiphenyl 1,2-Dioxygenase, domain 1"/>
    <property type="match status" value="1"/>
</dbReference>
<name>A0A6C1TXL8_9CORY</name>
<sequence>MSMTATYPYISFHGNAAEMFAYYHSIFGGELEILTYGDQLDNGAEFPFPAPREAVAHGKLTGTFNLTGGDDLSDSSGKLNRGDCSFVYEADSVEEGTRVIEALTGNGGRVTMPFERAPWGDYYGQCEDTYGMAWHISATA</sequence>
<dbReference type="PANTHER" id="PTHR33990">
    <property type="entry name" value="PROTEIN YJDN-RELATED"/>
    <property type="match status" value="1"/>
</dbReference>
<evidence type="ECO:0000313" key="2">
    <source>
        <dbReference type="EMBL" id="TVS29081.1"/>
    </source>
</evidence>
<gene>
    <name evidence="2" type="ORF">EKI59_04525</name>
</gene>
<dbReference type="SUPFAM" id="SSF54593">
    <property type="entry name" value="Glyoxalase/Bleomycin resistance protein/Dihydroxybiphenyl dioxygenase"/>
    <property type="match status" value="1"/>
</dbReference>